<evidence type="ECO:0000259" key="1">
    <source>
        <dbReference type="Pfam" id="PF03992"/>
    </source>
</evidence>
<dbReference type="InterPro" id="IPR011008">
    <property type="entry name" value="Dimeric_a/b-barrel"/>
</dbReference>
<dbReference type="Proteomes" id="UP000813444">
    <property type="component" value="Unassembled WGS sequence"/>
</dbReference>
<dbReference type="InterPro" id="IPR007138">
    <property type="entry name" value="ABM_dom"/>
</dbReference>
<dbReference type="SUPFAM" id="SSF54909">
    <property type="entry name" value="Dimeric alpha+beta barrel"/>
    <property type="match status" value="1"/>
</dbReference>
<accession>A0A8K0WVE8</accession>
<organism evidence="2 3">
    <name type="scientific">Stachybotrys elegans</name>
    <dbReference type="NCBI Taxonomy" id="80388"/>
    <lineage>
        <taxon>Eukaryota</taxon>
        <taxon>Fungi</taxon>
        <taxon>Dikarya</taxon>
        <taxon>Ascomycota</taxon>
        <taxon>Pezizomycotina</taxon>
        <taxon>Sordariomycetes</taxon>
        <taxon>Hypocreomycetidae</taxon>
        <taxon>Hypocreales</taxon>
        <taxon>Stachybotryaceae</taxon>
        <taxon>Stachybotrys</taxon>
    </lineage>
</organism>
<dbReference type="OrthoDB" id="4126315at2759"/>
<reference evidence="2" key="1">
    <citation type="journal article" date="2021" name="Nat. Commun.">
        <title>Genetic determinants of endophytism in the Arabidopsis root mycobiome.</title>
        <authorList>
            <person name="Mesny F."/>
            <person name="Miyauchi S."/>
            <person name="Thiergart T."/>
            <person name="Pickel B."/>
            <person name="Atanasova L."/>
            <person name="Karlsson M."/>
            <person name="Huettel B."/>
            <person name="Barry K.W."/>
            <person name="Haridas S."/>
            <person name="Chen C."/>
            <person name="Bauer D."/>
            <person name="Andreopoulos W."/>
            <person name="Pangilinan J."/>
            <person name="LaButti K."/>
            <person name="Riley R."/>
            <person name="Lipzen A."/>
            <person name="Clum A."/>
            <person name="Drula E."/>
            <person name="Henrissat B."/>
            <person name="Kohler A."/>
            <person name="Grigoriev I.V."/>
            <person name="Martin F.M."/>
            <person name="Hacquard S."/>
        </authorList>
    </citation>
    <scope>NUCLEOTIDE SEQUENCE</scope>
    <source>
        <strain evidence="2">MPI-CAGE-CH-0235</strain>
    </source>
</reference>
<gene>
    <name evidence="2" type="ORF">B0I35DRAFT_449760</name>
</gene>
<evidence type="ECO:0000313" key="3">
    <source>
        <dbReference type="Proteomes" id="UP000813444"/>
    </source>
</evidence>
<dbReference type="Gene3D" id="3.30.70.100">
    <property type="match status" value="1"/>
</dbReference>
<feature type="domain" description="ABM" evidence="1">
    <location>
        <begin position="7"/>
        <end position="61"/>
    </location>
</feature>
<name>A0A8K0WVE8_9HYPO</name>
<dbReference type="AlphaFoldDB" id="A0A8K0WVE8"/>
<protein>
    <recommendedName>
        <fullName evidence="1">ABM domain-containing protein</fullName>
    </recommendedName>
</protein>
<proteinExistence type="predicted"/>
<keyword evidence="3" id="KW-1185">Reference proteome</keyword>
<evidence type="ECO:0000313" key="2">
    <source>
        <dbReference type="EMBL" id="KAH7324978.1"/>
    </source>
</evidence>
<sequence>MALEGISLHVSVTISPENVTRFFEFFKPVYEAVIAEPECSFFEVYQSPEDPGALHWVENWSQSVEWLIKVQLTKPYYQEYLEATEPMFIKPREFKVVHHVEGYSYAETK</sequence>
<dbReference type="EMBL" id="JAGPNK010000003">
    <property type="protein sequence ID" value="KAH7324978.1"/>
    <property type="molecule type" value="Genomic_DNA"/>
</dbReference>
<comment type="caution">
    <text evidence="2">The sequence shown here is derived from an EMBL/GenBank/DDBJ whole genome shotgun (WGS) entry which is preliminary data.</text>
</comment>
<dbReference type="Pfam" id="PF03992">
    <property type="entry name" value="ABM"/>
    <property type="match status" value="1"/>
</dbReference>